<dbReference type="AlphaFoldDB" id="B7X704"/>
<sequence>MDAILTKFNEARTVQDECPSQPLKRVRIGDYGLRNKSNPFQLCYKEPDYG</sequence>
<evidence type="ECO:0000313" key="1">
    <source>
        <dbReference type="EMBL" id="BAH03716.1"/>
    </source>
</evidence>
<dbReference type="EMBL" id="AB330809">
    <property type="protein sequence ID" value="BAH03716.1"/>
    <property type="molecule type" value="Genomic_DNA"/>
</dbReference>
<feature type="non-terminal residue" evidence="1">
    <location>
        <position position="50"/>
    </location>
</feature>
<reference evidence="1" key="1">
    <citation type="journal article" date="2009" name="J. Appl. Microbiol.">
        <title>Chimeric types of chromosome X in bottom-fermenting yeasts.</title>
        <authorList>
            <person name="Ogata T."/>
            <person name="Izumikawa M."/>
            <person name="Tadami H."/>
        </authorList>
    </citation>
    <scope>NUCLEOTIDE SEQUENCE</scope>
</reference>
<accession>B7X704</accession>
<organism evidence="1">
    <name type="scientific">Saccharomyces pastorianus</name>
    <name type="common">Lager yeast</name>
    <name type="synonym">Saccharomyces cerevisiae x Saccharomyces eubayanus</name>
    <dbReference type="NCBI Taxonomy" id="27292"/>
    <lineage>
        <taxon>Eukaryota</taxon>
        <taxon>Fungi</taxon>
        <taxon>Dikarya</taxon>
        <taxon>Ascomycota</taxon>
        <taxon>Saccharomycotina</taxon>
        <taxon>Saccharomycetes</taxon>
        <taxon>Saccharomycetales</taxon>
        <taxon>Saccharomycetaceae</taxon>
        <taxon>Saccharomyces</taxon>
    </lineage>
</organism>
<protein>
    <submittedName>
        <fullName evidence="1">DNA polymerase III (Delta) subunit</fullName>
    </submittedName>
</protein>
<proteinExistence type="predicted"/>
<name>B7X704_SACPS</name>
<gene>
    <name evidence="1" type="primary">YJR006W</name>
</gene>